<dbReference type="SUPFAM" id="SSF46626">
    <property type="entry name" value="Cytochrome c"/>
    <property type="match status" value="2"/>
</dbReference>
<accession>A0A937CS48</accession>
<feature type="domain" description="Cytochrome c" evidence="8">
    <location>
        <begin position="287"/>
        <end position="375"/>
    </location>
</feature>
<evidence type="ECO:0000259" key="8">
    <source>
        <dbReference type="PROSITE" id="PS51007"/>
    </source>
</evidence>
<dbReference type="PANTHER" id="PTHR35008">
    <property type="entry name" value="BLL4482 PROTEIN-RELATED"/>
    <property type="match status" value="1"/>
</dbReference>
<evidence type="ECO:0000256" key="6">
    <source>
        <dbReference type="PROSITE-ProRule" id="PRU00433"/>
    </source>
</evidence>
<feature type="signal peptide" evidence="7">
    <location>
        <begin position="1"/>
        <end position="22"/>
    </location>
</feature>
<keyword evidence="1" id="KW-0813">Transport</keyword>
<dbReference type="AlphaFoldDB" id="A0A937CS48"/>
<dbReference type="GO" id="GO:0020037">
    <property type="term" value="F:heme binding"/>
    <property type="evidence" value="ECO:0007669"/>
    <property type="project" value="InterPro"/>
</dbReference>
<dbReference type="RefSeq" id="WP_201673318.1">
    <property type="nucleotide sequence ID" value="NZ_JAEQNE010000001.1"/>
</dbReference>
<evidence type="ECO:0000256" key="2">
    <source>
        <dbReference type="ARBA" id="ARBA00022617"/>
    </source>
</evidence>
<keyword evidence="5 6" id="KW-0408">Iron</keyword>
<dbReference type="InterPro" id="IPR036909">
    <property type="entry name" value="Cyt_c-like_dom_sf"/>
</dbReference>
<evidence type="ECO:0000256" key="4">
    <source>
        <dbReference type="ARBA" id="ARBA00022982"/>
    </source>
</evidence>
<name>A0A937CS48_9BURK</name>
<protein>
    <submittedName>
        <fullName evidence="9">C-type cytochrome</fullName>
    </submittedName>
</protein>
<keyword evidence="10" id="KW-1185">Reference proteome</keyword>
<dbReference type="GO" id="GO:0009055">
    <property type="term" value="F:electron transfer activity"/>
    <property type="evidence" value="ECO:0007669"/>
    <property type="project" value="InterPro"/>
</dbReference>
<dbReference type="InterPro" id="IPR051459">
    <property type="entry name" value="Cytochrome_c-type_DH"/>
</dbReference>
<proteinExistence type="predicted"/>
<evidence type="ECO:0000256" key="5">
    <source>
        <dbReference type="ARBA" id="ARBA00023004"/>
    </source>
</evidence>
<evidence type="ECO:0000256" key="3">
    <source>
        <dbReference type="ARBA" id="ARBA00022723"/>
    </source>
</evidence>
<dbReference type="InterPro" id="IPR036280">
    <property type="entry name" value="Multihaem_cyt_sf"/>
</dbReference>
<comment type="caution">
    <text evidence="9">The sequence shown here is derived from an EMBL/GenBank/DDBJ whole genome shotgun (WGS) entry which is preliminary data.</text>
</comment>
<dbReference type="EMBL" id="JAEQNE010000001">
    <property type="protein sequence ID" value="MBL0390736.1"/>
    <property type="molecule type" value="Genomic_DNA"/>
</dbReference>
<keyword evidence="7" id="KW-0732">Signal</keyword>
<dbReference type="Gene3D" id="1.10.760.10">
    <property type="entry name" value="Cytochrome c-like domain"/>
    <property type="match status" value="2"/>
</dbReference>
<dbReference type="Pfam" id="PF13442">
    <property type="entry name" value="Cytochrome_CBB3"/>
    <property type="match status" value="2"/>
</dbReference>
<gene>
    <name evidence="9" type="ORF">JJ685_06215</name>
</gene>
<evidence type="ECO:0000313" key="9">
    <source>
        <dbReference type="EMBL" id="MBL0390736.1"/>
    </source>
</evidence>
<dbReference type="PRINTS" id="PR00605">
    <property type="entry name" value="CYTCHROMECIC"/>
</dbReference>
<evidence type="ECO:0000256" key="1">
    <source>
        <dbReference type="ARBA" id="ARBA00022448"/>
    </source>
</evidence>
<dbReference type="Proteomes" id="UP000599109">
    <property type="component" value="Unassembled WGS sequence"/>
</dbReference>
<dbReference type="PANTHER" id="PTHR35008:SF8">
    <property type="entry name" value="ALCOHOL DEHYDROGENASE CYTOCHROME C SUBUNIT"/>
    <property type="match status" value="1"/>
</dbReference>
<dbReference type="SUPFAM" id="SSF48695">
    <property type="entry name" value="Multiheme cytochromes"/>
    <property type="match status" value="1"/>
</dbReference>
<sequence length="388" mass="42720">MSPRRSEWLPALRRLAAPVFLAAAVALGGCGERAAETAKTAAAPAAPSEATLKLGRDVYNYRCYFCHGYSGDAKTLAASYLDPKPRDFQATKAEEMPVERILAAVKHGKPGTAMKGFTGILDEREMQAVSEFVRDEFLLKRAPNTRYHTKENGWPDHERNAVAFPFAKGELAIDTPWEQLTPEQQKGMRLFRSACITCHDHGKVNDPGKVWESRPVSFPRDAYCTTCHQDVPRSEPSGVTHPQRPATHTFAERDGSVPLHSPERAAQQVGANYAIHDKPPVLVGANAQELQGERLFQKNCAFCHAGDGTAKGWIGSFLEPHPRDLTSTEQMRGMTKQRLLHSIREGLPETSMPAWKSVLTEGEVEAVAAYIARAFHPVEGVRTSQAGK</sequence>
<keyword evidence="3 6" id="KW-0479">Metal-binding</keyword>
<evidence type="ECO:0000313" key="10">
    <source>
        <dbReference type="Proteomes" id="UP000599109"/>
    </source>
</evidence>
<feature type="chain" id="PRO_5037762359" evidence="7">
    <location>
        <begin position="23"/>
        <end position="388"/>
    </location>
</feature>
<feature type="domain" description="Cytochrome c" evidence="8">
    <location>
        <begin position="50"/>
        <end position="137"/>
    </location>
</feature>
<dbReference type="InterPro" id="IPR009056">
    <property type="entry name" value="Cyt_c-like_dom"/>
</dbReference>
<dbReference type="GO" id="GO:0005506">
    <property type="term" value="F:iron ion binding"/>
    <property type="evidence" value="ECO:0007669"/>
    <property type="project" value="InterPro"/>
</dbReference>
<dbReference type="PROSITE" id="PS51257">
    <property type="entry name" value="PROKAR_LIPOPROTEIN"/>
    <property type="match status" value="1"/>
</dbReference>
<dbReference type="PROSITE" id="PS51007">
    <property type="entry name" value="CYTC"/>
    <property type="match status" value="2"/>
</dbReference>
<keyword evidence="4" id="KW-0249">Electron transport</keyword>
<keyword evidence="2 6" id="KW-0349">Heme</keyword>
<organism evidence="9 10">
    <name type="scientific">Ramlibacter monticola</name>
    <dbReference type="NCBI Taxonomy" id="1926872"/>
    <lineage>
        <taxon>Bacteria</taxon>
        <taxon>Pseudomonadati</taxon>
        <taxon>Pseudomonadota</taxon>
        <taxon>Betaproteobacteria</taxon>
        <taxon>Burkholderiales</taxon>
        <taxon>Comamonadaceae</taxon>
        <taxon>Ramlibacter</taxon>
    </lineage>
</organism>
<reference evidence="9 10" key="1">
    <citation type="journal article" date="2017" name="Int. J. Syst. Evol. Microbiol.">
        <title>Ramlibacter monticola sp. nov., isolated from forest soil.</title>
        <authorList>
            <person name="Chaudhary D.K."/>
            <person name="Kim J."/>
        </authorList>
    </citation>
    <scope>NUCLEOTIDE SEQUENCE [LARGE SCALE GENOMIC DNA]</scope>
    <source>
        <strain evidence="9 10">KACC 19175</strain>
    </source>
</reference>
<evidence type="ECO:0000256" key="7">
    <source>
        <dbReference type="SAM" id="SignalP"/>
    </source>
</evidence>
<dbReference type="InterPro" id="IPR008168">
    <property type="entry name" value="Cyt_C_IC"/>
</dbReference>